<evidence type="ECO:0000256" key="1">
    <source>
        <dbReference type="ARBA" id="ARBA00004167"/>
    </source>
</evidence>
<reference evidence="3 4" key="1">
    <citation type="journal article" date="2020" name="Nature">
        <title>Isolation of an archaeon at the prokaryote-eukaryote interface.</title>
        <authorList>
            <person name="Imachi H."/>
            <person name="Nobu M.K."/>
            <person name="Nakahara N."/>
            <person name="Morono Y."/>
            <person name="Ogawara M."/>
            <person name="Takaki Y."/>
            <person name="Takano Y."/>
            <person name="Uematsu K."/>
            <person name="Ikuta T."/>
            <person name="Ito M."/>
            <person name="Matsui Y."/>
            <person name="Miyazaki M."/>
            <person name="Murata K."/>
            <person name="Saito Y."/>
            <person name="Sakai S."/>
            <person name="Song C."/>
            <person name="Tasumi E."/>
            <person name="Yamanaka Y."/>
            <person name="Yamaguchi T."/>
            <person name="Kamagata Y."/>
            <person name="Tamaki H."/>
            <person name="Takai K."/>
        </authorList>
    </citation>
    <scope>NUCLEOTIDE SEQUENCE [LARGE SCALE GENOMIC DNA]</scope>
    <source>
        <strain evidence="3 4">MK-D1</strain>
    </source>
</reference>
<dbReference type="GO" id="GO:0098552">
    <property type="term" value="C:side of membrane"/>
    <property type="evidence" value="ECO:0007669"/>
    <property type="project" value="UniProtKB-ARBA"/>
</dbReference>
<dbReference type="SMART" id="SM00244">
    <property type="entry name" value="PHB"/>
    <property type="match status" value="1"/>
</dbReference>
<dbReference type="GO" id="GO:0006508">
    <property type="term" value="P:proteolysis"/>
    <property type="evidence" value="ECO:0007669"/>
    <property type="project" value="UniProtKB-KW"/>
</dbReference>
<protein>
    <submittedName>
        <fullName evidence="3">Slipin family protein</fullName>
    </submittedName>
</protein>
<dbReference type="Gene3D" id="6.10.250.2090">
    <property type="match status" value="1"/>
</dbReference>
<dbReference type="Gene3D" id="3.30.479.30">
    <property type="entry name" value="Band 7 domain"/>
    <property type="match status" value="1"/>
</dbReference>
<dbReference type="PRINTS" id="PR00721">
    <property type="entry name" value="STOMATIN"/>
</dbReference>
<dbReference type="InterPro" id="IPR001107">
    <property type="entry name" value="Band_7"/>
</dbReference>
<accession>A0A5B9DEH5</accession>
<proteinExistence type="inferred from homology"/>
<dbReference type="GO" id="GO:0005886">
    <property type="term" value="C:plasma membrane"/>
    <property type="evidence" value="ECO:0007669"/>
    <property type="project" value="InterPro"/>
</dbReference>
<gene>
    <name evidence="3" type="ORF">DSAG12_03236</name>
</gene>
<dbReference type="PANTHER" id="PTHR10264:SF19">
    <property type="entry name" value="AT06885P-RELATED"/>
    <property type="match status" value="1"/>
</dbReference>
<sequence>MGPGIVFIFPILESAKKVDLRIITQDIPRQEVMTKDNIPVLANTVVYFKVENPEDAVIKIENYVYAVRQYTQAALRDTFGTMELDEVLGERDKIAQDIRKIVDAETSDWGIDIKGIKIQEMELPAEMKRAFAKQAEAERDKRAAIIKAEGEYLAAKRLTEAAALMSAEPAAIQLRTLQTIRDISKDPSEKVVIFMPSGLSKVDDLIKTIKP</sequence>
<dbReference type="FunFam" id="3.30.479.30:FF:000004">
    <property type="entry name" value="Putative membrane protease family, stomatin"/>
    <property type="match status" value="1"/>
</dbReference>
<dbReference type="InterPro" id="IPR043202">
    <property type="entry name" value="Band-7_stomatin-like"/>
</dbReference>
<name>A0A5B9DEH5_9ARCH</name>
<keyword evidence="4" id="KW-1185">Reference proteome</keyword>
<reference evidence="3 4" key="2">
    <citation type="journal article" date="2024" name="Int. J. Syst. Evol. Microbiol.">
        <title>Promethearchaeum syntrophicum gen. nov., sp. nov., an anaerobic, obligately syntrophic archaeon, the first isolate of the lineage 'Asgard' archaea, and proposal of the new archaeal phylum Promethearchaeota phyl. nov. and kingdom Promethearchaeati regn. nov.</title>
        <authorList>
            <person name="Imachi H."/>
            <person name="Nobu M.K."/>
            <person name="Kato S."/>
            <person name="Takaki Y."/>
            <person name="Miyazaki M."/>
            <person name="Miyata M."/>
            <person name="Ogawara M."/>
            <person name="Saito Y."/>
            <person name="Sakai S."/>
            <person name="Tahara Y.O."/>
            <person name="Takano Y."/>
            <person name="Tasumi E."/>
            <person name="Uematsu K."/>
            <person name="Yoshimura T."/>
            <person name="Itoh T."/>
            <person name="Ohkuma M."/>
            <person name="Takai K."/>
        </authorList>
    </citation>
    <scope>NUCLEOTIDE SEQUENCE [LARGE SCALE GENOMIC DNA]</scope>
    <source>
        <strain evidence="3 4">MK-D1</strain>
    </source>
</reference>
<dbReference type="AlphaFoldDB" id="A0A5B9DEH5"/>
<dbReference type="GO" id="GO:0008233">
    <property type="term" value="F:peptidase activity"/>
    <property type="evidence" value="ECO:0007669"/>
    <property type="project" value="UniProtKB-KW"/>
</dbReference>
<dbReference type="EMBL" id="CP042905">
    <property type="protein sequence ID" value="QEE17401.2"/>
    <property type="molecule type" value="Genomic_DNA"/>
</dbReference>
<dbReference type="OrthoDB" id="10752at2157"/>
<dbReference type="KEGG" id="psyt:DSAG12_03236"/>
<evidence type="ECO:0000313" key="4">
    <source>
        <dbReference type="Proteomes" id="UP000321408"/>
    </source>
</evidence>
<dbReference type="InterPro" id="IPR036013">
    <property type="entry name" value="Band_7/SPFH_dom_sf"/>
</dbReference>
<dbReference type="InterPro" id="IPR001972">
    <property type="entry name" value="Stomatin_HflK_fam"/>
</dbReference>
<dbReference type="PANTHER" id="PTHR10264">
    <property type="entry name" value="BAND 7 PROTEIN-RELATED"/>
    <property type="match status" value="1"/>
</dbReference>
<evidence type="ECO:0000313" key="3">
    <source>
        <dbReference type="EMBL" id="QEE17401.2"/>
    </source>
</evidence>
<dbReference type="Pfam" id="PF01145">
    <property type="entry name" value="Band_7"/>
    <property type="match status" value="1"/>
</dbReference>
<comment type="subcellular location">
    <subcellularLocation>
        <location evidence="1">Membrane</location>
        <topology evidence="1">Single-pass membrane protein</topology>
    </subcellularLocation>
</comment>
<dbReference type="Proteomes" id="UP000321408">
    <property type="component" value="Chromosome"/>
</dbReference>
<comment type="similarity">
    <text evidence="2">Belongs to the band 7/mec-2 family.</text>
</comment>
<dbReference type="CDD" id="cd08826">
    <property type="entry name" value="SPFH_eoslipins_u1"/>
    <property type="match status" value="1"/>
</dbReference>
<dbReference type="SUPFAM" id="SSF117892">
    <property type="entry name" value="Band 7/SPFH domain"/>
    <property type="match status" value="1"/>
</dbReference>
<organism evidence="3 4">
    <name type="scientific">Promethearchaeum syntrophicum</name>
    <dbReference type="NCBI Taxonomy" id="2594042"/>
    <lineage>
        <taxon>Archaea</taxon>
        <taxon>Promethearchaeati</taxon>
        <taxon>Promethearchaeota</taxon>
        <taxon>Promethearchaeia</taxon>
        <taxon>Promethearchaeales</taxon>
        <taxon>Promethearchaeaceae</taxon>
        <taxon>Promethearchaeum</taxon>
    </lineage>
</organism>
<evidence type="ECO:0000256" key="2">
    <source>
        <dbReference type="ARBA" id="ARBA00008164"/>
    </source>
</evidence>